<evidence type="ECO:0000313" key="3">
    <source>
        <dbReference type="Proteomes" id="UP000770785"/>
    </source>
</evidence>
<dbReference type="Proteomes" id="UP000770785">
    <property type="component" value="Unassembled WGS sequence"/>
</dbReference>
<proteinExistence type="predicted"/>
<keyword evidence="3" id="KW-1185">Reference proteome</keyword>
<reference evidence="2 3" key="1">
    <citation type="submission" date="2020-03" db="EMBL/GenBank/DDBJ databases">
        <title>Genomic Encyclopedia of Type Strains, Phase IV (KMG-IV): sequencing the most valuable type-strain genomes for metagenomic binning, comparative biology and taxonomic classification.</title>
        <authorList>
            <person name="Goeker M."/>
        </authorList>
    </citation>
    <scope>NUCLEOTIDE SEQUENCE [LARGE SCALE GENOMIC DNA]</scope>
    <source>
        <strain evidence="2 3">DSM 105096</strain>
    </source>
</reference>
<comment type="caution">
    <text evidence="2">The sequence shown here is derived from an EMBL/GenBank/DDBJ whole genome shotgun (WGS) entry which is preliminary data.</text>
</comment>
<sequence length="395" mass="45426">MKKVYPLALLVLLLTSCASVPKLLDQRKSDQAYAVAHKRASRTGRSRRPLKPRVLEDYLTAYQQIQGRDLEITRALERQAGTFKYVQLHQRYGDLYQRSLNLLTVAPHEAEFTRYPALAPATLEQQREHARKRAGAHYLTSIDVLRPAIATGDKTAARAAFYDHQLVSKYLPERDVEFIPERSHFRDVGTLRIELYVPRGDGDREMATALQNLKPLARGWTDLRTQPTDERVDLEAEVVYDSYQESGLTERCATTEHEEEVLDHIERKKVKEKVNDSTYVEKIIEIKHFKTVYATVTECEQEAMVCALGFVNVFSHGGDELRYQKDLRGVESWSNTYRSGSGDRRALPAFANSGFRQSPPRFETMLRRAMQELPGQARRAIIREYAPGRRNWLNL</sequence>
<dbReference type="PROSITE" id="PS51257">
    <property type="entry name" value="PROKAR_LIPOPROTEIN"/>
    <property type="match status" value="1"/>
</dbReference>
<dbReference type="RefSeq" id="WP_168037388.1">
    <property type="nucleotide sequence ID" value="NZ_JAATJH010000003.1"/>
</dbReference>
<evidence type="ECO:0000256" key="1">
    <source>
        <dbReference type="SAM" id="SignalP"/>
    </source>
</evidence>
<feature type="chain" id="PRO_5046285023" description="Lipoprotein" evidence="1">
    <location>
        <begin position="19"/>
        <end position="395"/>
    </location>
</feature>
<keyword evidence="1" id="KW-0732">Signal</keyword>
<protein>
    <recommendedName>
        <fullName evidence="4">Lipoprotein</fullName>
    </recommendedName>
</protein>
<accession>A0ABX0XBH3</accession>
<evidence type="ECO:0008006" key="4">
    <source>
        <dbReference type="Google" id="ProtNLM"/>
    </source>
</evidence>
<feature type="signal peptide" evidence="1">
    <location>
        <begin position="1"/>
        <end position="18"/>
    </location>
</feature>
<dbReference type="EMBL" id="JAATJH010000003">
    <property type="protein sequence ID" value="NJC26621.1"/>
    <property type="molecule type" value="Genomic_DNA"/>
</dbReference>
<gene>
    <name evidence="2" type="ORF">GGR27_002131</name>
</gene>
<evidence type="ECO:0000313" key="2">
    <source>
        <dbReference type="EMBL" id="NJC26621.1"/>
    </source>
</evidence>
<organism evidence="2 3">
    <name type="scientific">Neolewinella antarctica</name>
    <dbReference type="NCBI Taxonomy" id="442734"/>
    <lineage>
        <taxon>Bacteria</taxon>
        <taxon>Pseudomonadati</taxon>
        <taxon>Bacteroidota</taxon>
        <taxon>Saprospiria</taxon>
        <taxon>Saprospirales</taxon>
        <taxon>Lewinellaceae</taxon>
        <taxon>Neolewinella</taxon>
    </lineage>
</organism>
<name>A0ABX0XBH3_9BACT</name>